<evidence type="ECO:0000313" key="2">
    <source>
        <dbReference type="Proteomes" id="UP000001307"/>
    </source>
</evidence>
<dbReference type="InParanoid" id="E4XRB2"/>
<accession>E4XRB2</accession>
<name>E4XRB2_OIKDI</name>
<keyword evidence="2" id="KW-1185">Reference proteome</keyword>
<dbReference type="EMBL" id="FN653115">
    <property type="protein sequence ID" value="CBY12328.1"/>
    <property type="molecule type" value="Genomic_DNA"/>
</dbReference>
<evidence type="ECO:0000313" key="1">
    <source>
        <dbReference type="EMBL" id="CBY12328.1"/>
    </source>
</evidence>
<organism evidence="1">
    <name type="scientific">Oikopleura dioica</name>
    <name type="common">Tunicate</name>
    <dbReference type="NCBI Taxonomy" id="34765"/>
    <lineage>
        <taxon>Eukaryota</taxon>
        <taxon>Metazoa</taxon>
        <taxon>Chordata</taxon>
        <taxon>Tunicata</taxon>
        <taxon>Appendicularia</taxon>
        <taxon>Copelata</taxon>
        <taxon>Oikopleuridae</taxon>
        <taxon>Oikopleura</taxon>
    </lineage>
</organism>
<dbReference type="Proteomes" id="UP000001307">
    <property type="component" value="Unassembled WGS sequence"/>
</dbReference>
<gene>
    <name evidence="1" type="ORF">GSOID_T00001690001</name>
</gene>
<sequence length="58" mass="6931">MAERSQAKSVDYASFHKTFEVNCPVKSGKQTHNEELERQKKYVVNLQSFRKRRQDLMQ</sequence>
<protein>
    <submittedName>
        <fullName evidence="1">Uncharacterized protein</fullName>
    </submittedName>
</protein>
<proteinExistence type="predicted"/>
<dbReference type="AlphaFoldDB" id="E4XRB2"/>
<reference evidence="1" key="1">
    <citation type="journal article" date="2010" name="Science">
        <title>Plasticity of animal genome architecture unmasked by rapid evolution of a pelagic tunicate.</title>
        <authorList>
            <person name="Denoeud F."/>
            <person name="Henriet S."/>
            <person name="Mungpakdee S."/>
            <person name="Aury J.M."/>
            <person name="Da Silva C."/>
            <person name="Brinkmann H."/>
            <person name="Mikhaleva J."/>
            <person name="Olsen L.C."/>
            <person name="Jubin C."/>
            <person name="Canestro C."/>
            <person name="Bouquet J.M."/>
            <person name="Danks G."/>
            <person name="Poulain J."/>
            <person name="Campsteijn C."/>
            <person name="Adamski M."/>
            <person name="Cross I."/>
            <person name="Yadetie F."/>
            <person name="Muffato M."/>
            <person name="Louis A."/>
            <person name="Butcher S."/>
            <person name="Tsagkogeorga G."/>
            <person name="Konrad A."/>
            <person name="Singh S."/>
            <person name="Jensen M.F."/>
            <person name="Cong E.H."/>
            <person name="Eikeseth-Otteraa H."/>
            <person name="Noel B."/>
            <person name="Anthouard V."/>
            <person name="Porcel B.M."/>
            <person name="Kachouri-Lafond R."/>
            <person name="Nishino A."/>
            <person name="Ugolini M."/>
            <person name="Chourrout P."/>
            <person name="Nishida H."/>
            <person name="Aasland R."/>
            <person name="Huzurbazar S."/>
            <person name="Westhof E."/>
            <person name="Delsuc F."/>
            <person name="Lehrach H."/>
            <person name="Reinhardt R."/>
            <person name="Weissenbach J."/>
            <person name="Roy S.W."/>
            <person name="Artiguenave F."/>
            <person name="Postlethwait J.H."/>
            <person name="Manak J.R."/>
            <person name="Thompson E.M."/>
            <person name="Jaillon O."/>
            <person name="Du Pasquier L."/>
            <person name="Boudinot P."/>
            <person name="Liberles D.A."/>
            <person name="Volff J.N."/>
            <person name="Philippe H."/>
            <person name="Lenhard B."/>
            <person name="Roest Crollius H."/>
            <person name="Wincker P."/>
            <person name="Chourrout D."/>
        </authorList>
    </citation>
    <scope>NUCLEOTIDE SEQUENCE [LARGE SCALE GENOMIC DNA]</scope>
</reference>